<feature type="region of interest" description="Disordered" evidence="1">
    <location>
        <begin position="1"/>
        <end position="39"/>
    </location>
</feature>
<name>A0A6A5K9G7_9PLEO</name>
<dbReference type="Proteomes" id="UP000800040">
    <property type="component" value="Unassembled WGS sequence"/>
</dbReference>
<gene>
    <name evidence="2" type="ORF">BDW02DRAFT_624585</name>
</gene>
<evidence type="ECO:0000256" key="1">
    <source>
        <dbReference type="SAM" id="MobiDB-lite"/>
    </source>
</evidence>
<feature type="region of interest" description="Disordered" evidence="1">
    <location>
        <begin position="123"/>
        <end position="322"/>
    </location>
</feature>
<evidence type="ECO:0000313" key="2">
    <source>
        <dbReference type="EMBL" id="KAF1832981.1"/>
    </source>
</evidence>
<sequence length="491" mass="54442">MRWREERRSGRKREGGAKEAEGSGEKMKGDKEKKEGISVQEGWGNRVPVLIRRYSHASRYPSLTTYTRQDFPSRLIGVVSASVCSPNFAKPILWIQLYVTSDTTLRHLEYNSPSPLIQLSVTSSLRTGKRKKHNITPPPPTYSPSHSNPRRTTAGQNPQTKTMSGKYGMFSKAGDPTQGSPSPQRDESGTSINNNNKTTATPDPETGIDRAESPLFEPEDPPQDFEALLRPRASSSPTPPPFINPYGTREEQPEASSAPAVRKRPMKRNKSHPFLDSSDSDSSCTLADEDVPGAPPVSATNMSTDKMHTGQEEDVGSSSSASLTGNVAVMDEYLRVVEALSACQAAKRAEMRRMQDDREEEMEIEAALKDLEADQTDKLAKITKDCVEGIKEDMNNPTISTRLPAIHRAVQDRFDETKKDRGAVIDFMNKTKEELKEMMEIVKAEKVMAVQARKATFDEEEQKLEKRKAELEAEGGPAMAFELGKKMPGPK</sequence>
<dbReference type="AlphaFoldDB" id="A0A6A5K9G7"/>
<reference evidence="2" key="1">
    <citation type="submission" date="2020-01" db="EMBL/GenBank/DDBJ databases">
        <authorList>
            <consortium name="DOE Joint Genome Institute"/>
            <person name="Haridas S."/>
            <person name="Albert R."/>
            <person name="Binder M."/>
            <person name="Bloem J."/>
            <person name="Labutti K."/>
            <person name="Salamov A."/>
            <person name="Andreopoulos B."/>
            <person name="Baker S.E."/>
            <person name="Barry K."/>
            <person name="Bills G."/>
            <person name="Bluhm B.H."/>
            <person name="Cannon C."/>
            <person name="Castanera R."/>
            <person name="Culley D.E."/>
            <person name="Daum C."/>
            <person name="Ezra D."/>
            <person name="Gonzalez J.B."/>
            <person name="Henrissat B."/>
            <person name="Kuo A."/>
            <person name="Liang C."/>
            <person name="Lipzen A."/>
            <person name="Lutzoni F."/>
            <person name="Magnuson J."/>
            <person name="Mondo S."/>
            <person name="Nolan M."/>
            <person name="Ohm R."/>
            <person name="Pangilinan J."/>
            <person name="Park H.-J."/>
            <person name="Ramirez L."/>
            <person name="Alfaro M."/>
            <person name="Sun H."/>
            <person name="Tritt A."/>
            <person name="Yoshinaga Y."/>
            <person name="Zwiers L.-H."/>
            <person name="Turgeon B.G."/>
            <person name="Goodwin S.B."/>
            <person name="Spatafora J.W."/>
            <person name="Crous P.W."/>
            <person name="Grigoriev I.V."/>
        </authorList>
    </citation>
    <scope>NUCLEOTIDE SEQUENCE</scope>
    <source>
        <strain evidence="2">P77</strain>
    </source>
</reference>
<protein>
    <submittedName>
        <fullName evidence="2">Uncharacterized protein</fullName>
    </submittedName>
</protein>
<feature type="compositionally biased region" description="Basic residues" evidence="1">
    <location>
        <begin position="261"/>
        <end position="271"/>
    </location>
</feature>
<dbReference type="EMBL" id="ML975327">
    <property type="protein sequence ID" value="KAF1832981.1"/>
    <property type="molecule type" value="Genomic_DNA"/>
</dbReference>
<feature type="region of interest" description="Disordered" evidence="1">
    <location>
        <begin position="457"/>
        <end position="491"/>
    </location>
</feature>
<feature type="compositionally biased region" description="Polar residues" evidence="1">
    <location>
        <begin position="177"/>
        <end position="201"/>
    </location>
</feature>
<keyword evidence="3" id="KW-1185">Reference proteome</keyword>
<accession>A0A6A5K9G7</accession>
<evidence type="ECO:0000313" key="3">
    <source>
        <dbReference type="Proteomes" id="UP000800040"/>
    </source>
</evidence>
<organism evidence="2 3">
    <name type="scientific">Decorospora gaudefroyi</name>
    <dbReference type="NCBI Taxonomy" id="184978"/>
    <lineage>
        <taxon>Eukaryota</taxon>
        <taxon>Fungi</taxon>
        <taxon>Dikarya</taxon>
        <taxon>Ascomycota</taxon>
        <taxon>Pezizomycotina</taxon>
        <taxon>Dothideomycetes</taxon>
        <taxon>Pleosporomycetidae</taxon>
        <taxon>Pleosporales</taxon>
        <taxon>Pleosporineae</taxon>
        <taxon>Pleosporaceae</taxon>
        <taxon>Decorospora</taxon>
    </lineage>
</organism>
<feature type="compositionally biased region" description="Polar residues" evidence="1">
    <location>
        <begin position="150"/>
        <end position="163"/>
    </location>
</feature>
<proteinExistence type="predicted"/>
<feature type="compositionally biased region" description="Basic and acidic residues" evidence="1">
    <location>
        <begin position="1"/>
        <end position="36"/>
    </location>
</feature>